<dbReference type="AlphaFoldDB" id="A0A382EUY2"/>
<feature type="region of interest" description="Disordered" evidence="1">
    <location>
        <begin position="1"/>
        <end position="21"/>
    </location>
</feature>
<feature type="non-terminal residue" evidence="3">
    <location>
        <position position="1"/>
    </location>
</feature>
<keyword evidence="2" id="KW-1133">Transmembrane helix</keyword>
<feature type="transmembrane region" description="Helical" evidence="2">
    <location>
        <begin position="55"/>
        <end position="85"/>
    </location>
</feature>
<sequence length="135" mass="13967">VEEEPETVVLSGTPSAESGDSGEFNPYAGAGAYQQPLVPVPQANDNATYSMWLGIATWVCHITAGLICFTACLAPFTTIAGIVLGHMGFSASKEMNLGRNEAIAGLVLNYLSLAMYVIGLVFGAALLGVGLNELG</sequence>
<proteinExistence type="predicted"/>
<evidence type="ECO:0000256" key="1">
    <source>
        <dbReference type="SAM" id="MobiDB-lite"/>
    </source>
</evidence>
<accession>A0A382EUY2</accession>
<evidence type="ECO:0008006" key="4">
    <source>
        <dbReference type="Google" id="ProtNLM"/>
    </source>
</evidence>
<gene>
    <name evidence="3" type="ORF">METZ01_LOCUS206966</name>
</gene>
<keyword evidence="2" id="KW-0472">Membrane</keyword>
<dbReference type="EMBL" id="UINC01046294">
    <property type="protein sequence ID" value="SVB54112.1"/>
    <property type="molecule type" value="Genomic_DNA"/>
</dbReference>
<reference evidence="3" key="1">
    <citation type="submission" date="2018-05" db="EMBL/GenBank/DDBJ databases">
        <authorList>
            <person name="Lanie J.A."/>
            <person name="Ng W.-L."/>
            <person name="Kazmierczak K.M."/>
            <person name="Andrzejewski T.M."/>
            <person name="Davidsen T.M."/>
            <person name="Wayne K.J."/>
            <person name="Tettelin H."/>
            <person name="Glass J.I."/>
            <person name="Rusch D."/>
            <person name="Podicherti R."/>
            <person name="Tsui H.-C.T."/>
            <person name="Winkler M.E."/>
        </authorList>
    </citation>
    <scope>NUCLEOTIDE SEQUENCE</scope>
</reference>
<feature type="transmembrane region" description="Helical" evidence="2">
    <location>
        <begin position="106"/>
        <end position="131"/>
    </location>
</feature>
<keyword evidence="2" id="KW-0812">Transmembrane</keyword>
<protein>
    <recommendedName>
        <fullName evidence="4">DUF4190 domain-containing protein</fullName>
    </recommendedName>
</protein>
<evidence type="ECO:0000256" key="2">
    <source>
        <dbReference type="SAM" id="Phobius"/>
    </source>
</evidence>
<name>A0A382EUY2_9ZZZZ</name>
<organism evidence="3">
    <name type="scientific">marine metagenome</name>
    <dbReference type="NCBI Taxonomy" id="408172"/>
    <lineage>
        <taxon>unclassified sequences</taxon>
        <taxon>metagenomes</taxon>
        <taxon>ecological metagenomes</taxon>
    </lineage>
</organism>
<evidence type="ECO:0000313" key="3">
    <source>
        <dbReference type="EMBL" id="SVB54112.1"/>
    </source>
</evidence>